<keyword evidence="3" id="KW-1185">Reference proteome</keyword>
<proteinExistence type="predicted"/>
<reference evidence="2" key="2">
    <citation type="submission" date="2017-10" db="EMBL/GenBank/DDBJ databases">
        <title>Ladona fulva Genome sequencing and assembly.</title>
        <authorList>
            <person name="Murali S."/>
            <person name="Richards S."/>
            <person name="Bandaranaike D."/>
            <person name="Bellair M."/>
            <person name="Blankenburg K."/>
            <person name="Chao H."/>
            <person name="Dinh H."/>
            <person name="Doddapaneni H."/>
            <person name="Dugan-Rocha S."/>
            <person name="Elkadiri S."/>
            <person name="Gnanaolivu R."/>
            <person name="Hernandez B."/>
            <person name="Skinner E."/>
            <person name="Javaid M."/>
            <person name="Lee S."/>
            <person name="Li M."/>
            <person name="Ming W."/>
            <person name="Munidasa M."/>
            <person name="Muniz J."/>
            <person name="Nguyen L."/>
            <person name="Hughes D."/>
            <person name="Osuji N."/>
            <person name="Pu L.-L."/>
            <person name="Puazo M."/>
            <person name="Qu C."/>
            <person name="Quiroz J."/>
            <person name="Raj R."/>
            <person name="Weissenberger G."/>
            <person name="Xin Y."/>
            <person name="Zou X."/>
            <person name="Han Y."/>
            <person name="Worley K."/>
            <person name="Muzny D."/>
            <person name="Gibbs R."/>
        </authorList>
    </citation>
    <scope>NUCLEOTIDE SEQUENCE</scope>
    <source>
        <strain evidence="2">Sampled in the wild</strain>
    </source>
</reference>
<keyword evidence="1" id="KW-0812">Transmembrane</keyword>
<sequence length="127" mass="14351">MPEEDAFAPYRVSYLWHSFLATAITITVGMLFSILYKVFISSNPPEKDEYVAAIPPIVKNSVAKNNMMHVRGLAAKAKGATTMEEEAIRNKYKENDEQGQCNPSFVNEEIFQVEKYTYKGDQFSSPS</sequence>
<accession>A0A8K0NUY4</accession>
<name>A0A8K0NUY4_LADFU</name>
<gene>
    <name evidence="2" type="ORF">J437_LFUL005034</name>
</gene>
<evidence type="ECO:0000313" key="2">
    <source>
        <dbReference type="EMBL" id="KAG8222828.1"/>
    </source>
</evidence>
<feature type="transmembrane region" description="Helical" evidence="1">
    <location>
        <begin position="14"/>
        <end position="36"/>
    </location>
</feature>
<reference evidence="2" key="1">
    <citation type="submission" date="2013-04" db="EMBL/GenBank/DDBJ databases">
        <authorList>
            <person name="Qu J."/>
            <person name="Murali S.C."/>
            <person name="Bandaranaike D."/>
            <person name="Bellair M."/>
            <person name="Blankenburg K."/>
            <person name="Chao H."/>
            <person name="Dinh H."/>
            <person name="Doddapaneni H."/>
            <person name="Downs B."/>
            <person name="Dugan-Rocha S."/>
            <person name="Elkadiri S."/>
            <person name="Gnanaolivu R.D."/>
            <person name="Hernandez B."/>
            <person name="Javaid M."/>
            <person name="Jayaseelan J.C."/>
            <person name="Lee S."/>
            <person name="Li M."/>
            <person name="Ming W."/>
            <person name="Munidasa M."/>
            <person name="Muniz J."/>
            <person name="Nguyen L."/>
            <person name="Ongeri F."/>
            <person name="Osuji N."/>
            <person name="Pu L.-L."/>
            <person name="Puazo M."/>
            <person name="Qu C."/>
            <person name="Quiroz J."/>
            <person name="Raj R."/>
            <person name="Weissenberger G."/>
            <person name="Xin Y."/>
            <person name="Zou X."/>
            <person name="Han Y."/>
            <person name="Richards S."/>
            <person name="Worley K."/>
            <person name="Muzny D."/>
            <person name="Gibbs R."/>
        </authorList>
    </citation>
    <scope>NUCLEOTIDE SEQUENCE</scope>
    <source>
        <strain evidence="2">Sampled in the wild</strain>
    </source>
</reference>
<comment type="caution">
    <text evidence="2">The sequence shown here is derived from an EMBL/GenBank/DDBJ whole genome shotgun (WGS) entry which is preliminary data.</text>
</comment>
<evidence type="ECO:0000313" key="3">
    <source>
        <dbReference type="Proteomes" id="UP000792457"/>
    </source>
</evidence>
<dbReference type="AlphaFoldDB" id="A0A8K0NUY4"/>
<dbReference type="Proteomes" id="UP000792457">
    <property type="component" value="Unassembled WGS sequence"/>
</dbReference>
<keyword evidence="1" id="KW-1133">Transmembrane helix</keyword>
<protein>
    <submittedName>
        <fullName evidence="2">Uncharacterized protein</fullName>
    </submittedName>
</protein>
<organism evidence="2 3">
    <name type="scientific">Ladona fulva</name>
    <name type="common">Scarce chaser dragonfly</name>
    <name type="synonym">Libellula fulva</name>
    <dbReference type="NCBI Taxonomy" id="123851"/>
    <lineage>
        <taxon>Eukaryota</taxon>
        <taxon>Metazoa</taxon>
        <taxon>Ecdysozoa</taxon>
        <taxon>Arthropoda</taxon>
        <taxon>Hexapoda</taxon>
        <taxon>Insecta</taxon>
        <taxon>Pterygota</taxon>
        <taxon>Palaeoptera</taxon>
        <taxon>Odonata</taxon>
        <taxon>Epiprocta</taxon>
        <taxon>Anisoptera</taxon>
        <taxon>Libelluloidea</taxon>
        <taxon>Libellulidae</taxon>
        <taxon>Ladona</taxon>
    </lineage>
</organism>
<dbReference type="EMBL" id="KZ308144">
    <property type="protein sequence ID" value="KAG8222828.1"/>
    <property type="molecule type" value="Genomic_DNA"/>
</dbReference>
<keyword evidence="1" id="KW-0472">Membrane</keyword>
<evidence type="ECO:0000256" key="1">
    <source>
        <dbReference type="SAM" id="Phobius"/>
    </source>
</evidence>